<proteinExistence type="predicted"/>
<keyword evidence="1" id="KW-1133">Transmembrane helix</keyword>
<keyword evidence="1" id="KW-0472">Membrane</keyword>
<dbReference type="RefSeq" id="WP_146786692.1">
    <property type="nucleotide sequence ID" value="NZ_BAABIO010000001.1"/>
</dbReference>
<reference evidence="2 3" key="1">
    <citation type="journal article" date="2015" name="Int. J. Syst. Evol. Microbiol.">
        <title>Flavisolibacter ginsenosidimutans sp. nov., with ginsenoside-converting activity isolated from soil used for cultivating ginseng.</title>
        <authorList>
            <person name="Zhao Y."/>
            <person name="Liu Q."/>
            <person name="Kang M.S."/>
            <person name="Jin F."/>
            <person name="Yu H."/>
            <person name="Im W.T."/>
        </authorList>
    </citation>
    <scope>NUCLEOTIDE SEQUENCE [LARGE SCALE GENOMIC DNA]</scope>
    <source>
        <strain evidence="2 3">Gsoil 636</strain>
    </source>
</reference>
<sequence length="198" mass="22445">MNALLYLLVFFASFLVDVIPFVGPPAWSVMVFLQIKFGLDIWPVLFWGVSGSALGRYVYSWYIKSLADHLVKKEKSEDLNFLGSRLSGKTWQVFLFVLLYTLIPIPTTPLFTATGIARIKPLHIMPPFFIGKFASDALMVGTGHYVATNLSTMTQGLVSWRSIVGTAVGLLIISLFFFIDWKTLLLRKKFKVSFHIWK</sequence>
<gene>
    <name evidence="2" type="ORF">FSB75_10400</name>
</gene>
<accession>A0A5B8UJU6</accession>
<name>A0A5B8UJU6_9BACT</name>
<evidence type="ECO:0008006" key="4">
    <source>
        <dbReference type="Google" id="ProtNLM"/>
    </source>
</evidence>
<evidence type="ECO:0000313" key="2">
    <source>
        <dbReference type="EMBL" id="QEC56285.1"/>
    </source>
</evidence>
<dbReference type="AlphaFoldDB" id="A0A5B8UJU6"/>
<dbReference type="EMBL" id="CP042433">
    <property type="protein sequence ID" value="QEC56285.1"/>
    <property type="molecule type" value="Genomic_DNA"/>
</dbReference>
<keyword evidence="1" id="KW-0812">Transmembrane</keyword>
<protein>
    <recommendedName>
        <fullName evidence="4">DedA family protein</fullName>
    </recommendedName>
</protein>
<dbReference type="Proteomes" id="UP000321204">
    <property type="component" value="Chromosome"/>
</dbReference>
<feature type="transmembrane region" description="Helical" evidence="1">
    <location>
        <begin position="158"/>
        <end position="179"/>
    </location>
</feature>
<evidence type="ECO:0000313" key="3">
    <source>
        <dbReference type="Proteomes" id="UP000321204"/>
    </source>
</evidence>
<feature type="transmembrane region" description="Helical" evidence="1">
    <location>
        <begin position="44"/>
        <end position="63"/>
    </location>
</feature>
<dbReference type="KEGG" id="fgg:FSB75_10400"/>
<organism evidence="2 3">
    <name type="scientific">Flavisolibacter ginsenosidimutans</name>
    <dbReference type="NCBI Taxonomy" id="661481"/>
    <lineage>
        <taxon>Bacteria</taxon>
        <taxon>Pseudomonadati</taxon>
        <taxon>Bacteroidota</taxon>
        <taxon>Chitinophagia</taxon>
        <taxon>Chitinophagales</taxon>
        <taxon>Chitinophagaceae</taxon>
        <taxon>Flavisolibacter</taxon>
    </lineage>
</organism>
<keyword evidence="3" id="KW-1185">Reference proteome</keyword>
<evidence type="ECO:0000256" key="1">
    <source>
        <dbReference type="SAM" id="Phobius"/>
    </source>
</evidence>
<dbReference type="OrthoDB" id="794624at2"/>
<feature type="transmembrane region" description="Helical" evidence="1">
    <location>
        <begin position="93"/>
        <end position="117"/>
    </location>
</feature>